<evidence type="ECO:0000259" key="4">
    <source>
        <dbReference type="Pfam" id="PF00205"/>
    </source>
</evidence>
<evidence type="ECO:0000256" key="2">
    <source>
        <dbReference type="ARBA" id="ARBA00023052"/>
    </source>
</evidence>
<feature type="domain" description="Thiamine pyrophosphate enzyme N-terminal TPP-binding" evidence="6">
    <location>
        <begin position="6"/>
        <end position="131"/>
    </location>
</feature>
<dbReference type="Pfam" id="PF00205">
    <property type="entry name" value="TPP_enzyme_M"/>
    <property type="match status" value="1"/>
</dbReference>
<keyword evidence="2 3" id="KW-0786">Thiamine pyrophosphate</keyword>
<dbReference type="Pfam" id="PF02775">
    <property type="entry name" value="TPP_enzyme_C"/>
    <property type="match status" value="1"/>
</dbReference>
<dbReference type="InterPro" id="IPR045229">
    <property type="entry name" value="TPP_enz"/>
</dbReference>
<dbReference type="PANTHER" id="PTHR18968:SF164">
    <property type="entry name" value="PYRUVATE DECARBOXYLASE"/>
    <property type="match status" value="1"/>
</dbReference>
<dbReference type="InterPro" id="IPR011766">
    <property type="entry name" value="TPP_enzyme_TPP-bd"/>
</dbReference>
<proteinExistence type="inferred from homology"/>
<dbReference type="SUPFAM" id="SSF52518">
    <property type="entry name" value="Thiamin diphosphate-binding fold (THDP-binding)"/>
    <property type="match status" value="2"/>
</dbReference>
<dbReference type="NCBIfam" id="NF006203">
    <property type="entry name" value="PRK08327.1"/>
    <property type="match status" value="1"/>
</dbReference>
<protein>
    <submittedName>
        <fullName evidence="7">Thiamine pyrophosphate-requiring protein</fullName>
    </submittedName>
</protein>
<comment type="similarity">
    <text evidence="1 3">Belongs to the TPP enzyme family.</text>
</comment>
<dbReference type="EMBL" id="JBHPON010000002">
    <property type="protein sequence ID" value="MFC6036206.1"/>
    <property type="molecule type" value="Genomic_DNA"/>
</dbReference>
<feature type="domain" description="Thiamine pyrophosphate enzyme TPP-binding" evidence="5">
    <location>
        <begin position="413"/>
        <end position="557"/>
    </location>
</feature>
<evidence type="ECO:0000259" key="6">
    <source>
        <dbReference type="Pfam" id="PF02776"/>
    </source>
</evidence>
<organism evidence="7 8">
    <name type="scientific">Hyphococcus aureus</name>
    <dbReference type="NCBI Taxonomy" id="2666033"/>
    <lineage>
        <taxon>Bacteria</taxon>
        <taxon>Pseudomonadati</taxon>
        <taxon>Pseudomonadota</taxon>
        <taxon>Alphaproteobacteria</taxon>
        <taxon>Parvularculales</taxon>
        <taxon>Parvularculaceae</taxon>
        <taxon>Hyphococcus</taxon>
    </lineage>
</organism>
<name>A0ABW1KYM0_9PROT</name>
<accession>A0ABW1KYM0</accession>
<gene>
    <name evidence="7" type="ORF">ACFMB1_11680</name>
</gene>
<feature type="domain" description="Thiamine pyrophosphate enzyme central" evidence="4">
    <location>
        <begin position="209"/>
        <end position="314"/>
    </location>
</feature>
<dbReference type="Proteomes" id="UP001596116">
    <property type="component" value="Unassembled WGS sequence"/>
</dbReference>
<dbReference type="SUPFAM" id="SSF52467">
    <property type="entry name" value="DHS-like NAD/FAD-binding domain"/>
    <property type="match status" value="1"/>
</dbReference>
<dbReference type="Gene3D" id="3.40.50.970">
    <property type="match status" value="2"/>
</dbReference>
<dbReference type="RefSeq" id="WP_379882564.1">
    <property type="nucleotide sequence ID" value="NZ_JBHPON010000002.1"/>
</dbReference>
<reference evidence="7 8" key="1">
    <citation type="submission" date="2024-09" db="EMBL/GenBank/DDBJ databases">
        <authorList>
            <person name="Zhang Z.-H."/>
        </authorList>
    </citation>
    <scope>NUCLEOTIDE SEQUENCE [LARGE SCALE GENOMIC DNA]</scope>
    <source>
        <strain evidence="7 8">HHTR114</strain>
    </source>
</reference>
<sequence length="569" mass="61530">MYSASMALLTALEEAGVEFIFANFGSDHAGLLEAIAEARRQNINLPRIITSPHEAVALSAAHGHAMVSGKAQAVFVHVDCGTQSLAGGMHNADRGRTPVFIFAGLSPFTQDGELPGSRNEFIQWIQDAHDQTGIVRGSVRYANEVRTGRNIKQITNRALQFAQSDPQGPVYVTAAREVLEETVPPCSVVAEKWRSVSNAALHGDDARLLAEKLAGARRPLIVTSYLGRKPEAVAALEALSETLGAGVLESVPSRMNFPHDNPLYQGNQWNEPQQNDALAEADVVLAIDTDVPWIAAHNRPGDEAAVFHIDIDPLKQQMPLWHIGSLRSFRADAAVALEQITASLRELTLDDALIAERRNYFETRHHKRAAALRAAEQPAEGVTAAHFVSRLRRHASDNTIVLNESITEYKTICDHMMMTRPGSAFTSGGGSLGWNTGAALGAKLAAPDSEIITIGGDGSYMFSIPSTAHWMARRYKLPFLQIVLNNNGWNAPRHSMLSVHPSGEGSRADDLDISFAPAPDYGAVAAAAGGAFTRQVRENAEIDDALEEAYAAIRKEGRCAVLGVQLQPR</sequence>
<evidence type="ECO:0000259" key="5">
    <source>
        <dbReference type="Pfam" id="PF02775"/>
    </source>
</evidence>
<evidence type="ECO:0000256" key="1">
    <source>
        <dbReference type="ARBA" id="ARBA00007812"/>
    </source>
</evidence>
<evidence type="ECO:0000313" key="8">
    <source>
        <dbReference type="Proteomes" id="UP001596116"/>
    </source>
</evidence>
<dbReference type="InterPro" id="IPR029035">
    <property type="entry name" value="DHS-like_NAD/FAD-binding_dom"/>
</dbReference>
<evidence type="ECO:0000256" key="3">
    <source>
        <dbReference type="RuleBase" id="RU362132"/>
    </source>
</evidence>
<dbReference type="Pfam" id="PF02776">
    <property type="entry name" value="TPP_enzyme_N"/>
    <property type="match status" value="1"/>
</dbReference>
<keyword evidence="8" id="KW-1185">Reference proteome</keyword>
<evidence type="ECO:0000313" key="7">
    <source>
        <dbReference type="EMBL" id="MFC6036206.1"/>
    </source>
</evidence>
<dbReference type="InterPro" id="IPR012001">
    <property type="entry name" value="Thiamin_PyroP_enz_TPP-bd_dom"/>
</dbReference>
<dbReference type="Gene3D" id="3.40.50.1220">
    <property type="entry name" value="TPP-binding domain"/>
    <property type="match status" value="1"/>
</dbReference>
<dbReference type="InterPro" id="IPR012000">
    <property type="entry name" value="Thiamin_PyroP_enz_cen_dom"/>
</dbReference>
<comment type="caution">
    <text evidence="7">The sequence shown here is derived from an EMBL/GenBank/DDBJ whole genome shotgun (WGS) entry which is preliminary data.</text>
</comment>
<dbReference type="InterPro" id="IPR000399">
    <property type="entry name" value="TPP-bd_CS"/>
</dbReference>
<dbReference type="InterPro" id="IPR029061">
    <property type="entry name" value="THDP-binding"/>
</dbReference>
<dbReference type="CDD" id="cd07035">
    <property type="entry name" value="TPP_PYR_POX_like"/>
    <property type="match status" value="1"/>
</dbReference>
<dbReference type="PROSITE" id="PS00187">
    <property type="entry name" value="TPP_ENZYMES"/>
    <property type="match status" value="1"/>
</dbReference>
<dbReference type="PANTHER" id="PTHR18968">
    <property type="entry name" value="THIAMINE PYROPHOSPHATE ENZYMES"/>
    <property type="match status" value="1"/>
</dbReference>